<keyword evidence="4" id="KW-1185">Reference proteome</keyword>
<sequence length="157" mass="17403">MPDDQDDQDDQDSVTREIVIAAPIARVWELLTRPEHLKVWYAFDGAVLDLRPGGVLEHHWKEHGRYRGVLDEVSPPTLLSYRYASLPDADPEPGRQTRVVFRLEPTPTNGTRVQVTESGFAELTLSAEERRAHRDATIQGWSGGLAGLSAHAGDPVG</sequence>
<evidence type="ECO:0000259" key="2">
    <source>
        <dbReference type="Pfam" id="PF08327"/>
    </source>
</evidence>
<dbReference type="InterPro" id="IPR013538">
    <property type="entry name" value="ASHA1/2-like_C"/>
</dbReference>
<evidence type="ECO:0000313" key="3">
    <source>
        <dbReference type="EMBL" id="MBE1491098.1"/>
    </source>
</evidence>
<evidence type="ECO:0000313" key="4">
    <source>
        <dbReference type="Proteomes" id="UP000649753"/>
    </source>
</evidence>
<dbReference type="InterPro" id="IPR023393">
    <property type="entry name" value="START-like_dom_sf"/>
</dbReference>
<reference evidence="3" key="1">
    <citation type="submission" date="2020-10" db="EMBL/GenBank/DDBJ databases">
        <title>Sequencing the genomes of 1000 actinobacteria strains.</title>
        <authorList>
            <person name="Klenk H.-P."/>
        </authorList>
    </citation>
    <scope>NUCLEOTIDE SEQUENCE</scope>
    <source>
        <strain evidence="3">DSM 46832</strain>
    </source>
</reference>
<accession>A0A927R2S9</accession>
<feature type="domain" description="Activator of Hsp90 ATPase homologue 1/2-like C-terminal" evidence="2">
    <location>
        <begin position="22"/>
        <end position="151"/>
    </location>
</feature>
<dbReference type="SUPFAM" id="SSF55961">
    <property type="entry name" value="Bet v1-like"/>
    <property type="match status" value="1"/>
</dbReference>
<dbReference type="Gene3D" id="3.30.530.20">
    <property type="match status" value="1"/>
</dbReference>
<dbReference type="RefSeq" id="WP_192770247.1">
    <property type="nucleotide sequence ID" value="NZ_JADBEB010000001.1"/>
</dbReference>
<gene>
    <name evidence="3" type="ORF">H4W31_006736</name>
</gene>
<protein>
    <submittedName>
        <fullName evidence="3">Uncharacterized protein YndB with AHSA1/START domain</fullName>
    </submittedName>
</protein>
<organism evidence="3 4">
    <name type="scientific">Plantactinospora soyae</name>
    <dbReference type="NCBI Taxonomy" id="1544732"/>
    <lineage>
        <taxon>Bacteria</taxon>
        <taxon>Bacillati</taxon>
        <taxon>Actinomycetota</taxon>
        <taxon>Actinomycetes</taxon>
        <taxon>Micromonosporales</taxon>
        <taxon>Micromonosporaceae</taxon>
        <taxon>Plantactinospora</taxon>
    </lineage>
</organism>
<name>A0A927R2S9_9ACTN</name>
<dbReference type="EMBL" id="JADBEB010000001">
    <property type="protein sequence ID" value="MBE1491098.1"/>
    <property type="molecule type" value="Genomic_DNA"/>
</dbReference>
<dbReference type="Proteomes" id="UP000649753">
    <property type="component" value="Unassembled WGS sequence"/>
</dbReference>
<proteinExistence type="inferred from homology"/>
<comment type="caution">
    <text evidence="3">The sequence shown here is derived from an EMBL/GenBank/DDBJ whole genome shotgun (WGS) entry which is preliminary data.</text>
</comment>
<dbReference type="Pfam" id="PF08327">
    <property type="entry name" value="AHSA1"/>
    <property type="match status" value="1"/>
</dbReference>
<comment type="similarity">
    <text evidence="1">Belongs to the AHA1 family.</text>
</comment>
<evidence type="ECO:0000256" key="1">
    <source>
        <dbReference type="ARBA" id="ARBA00006817"/>
    </source>
</evidence>
<dbReference type="AlphaFoldDB" id="A0A927R2S9"/>